<dbReference type="Proteomes" id="UP000095284">
    <property type="component" value="Unplaced"/>
</dbReference>
<dbReference type="Pfam" id="PF03079">
    <property type="entry name" value="ARD"/>
    <property type="match status" value="1"/>
</dbReference>
<dbReference type="InterPro" id="IPR011051">
    <property type="entry name" value="RmlC_Cupin_sf"/>
</dbReference>
<dbReference type="InterPro" id="IPR004313">
    <property type="entry name" value="ARD"/>
</dbReference>
<dbReference type="InterPro" id="IPR014710">
    <property type="entry name" value="RmlC-like_jellyroll"/>
</dbReference>
<dbReference type="GO" id="GO:0010309">
    <property type="term" value="F:acireductone dioxygenase [iron(II)-requiring] activity"/>
    <property type="evidence" value="ECO:0007669"/>
    <property type="project" value="InterPro"/>
</dbReference>
<dbReference type="PANTHER" id="PTHR23418:SF10">
    <property type="entry name" value="INACTIVE ACIREDUCTONE DIOXYGENASE 1-RELATED"/>
    <property type="match status" value="1"/>
</dbReference>
<protein>
    <submittedName>
        <fullName evidence="2">1,2-dihydroxy-3-keto-5-methylthiopentene dioxygenase</fullName>
    </submittedName>
</protein>
<dbReference type="SUPFAM" id="SSF51182">
    <property type="entry name" value="RmlC-like cupins"/>
    <property type="match status" value="1"/>
</dbReference>
<accession>A0A1I7SUL5</accession>
<dbReference type="GO" id="GO:0006555">
    <property type="term" value="P:methionine metabolic process"/>
    <property type="evidence" value="ECO:0007669"/>
    <property type="project" value="TreeGrafter"/>
</dbReference>
<evidence type="ECO:0000313" key="2">
    <source>
        <dbReference type="WBParaSite" id="BXY_1673700.1"/>
    </source>
</evidence>
<evidence type="ECO:0000313" key="1">
    <source>
        <dbReference type="Proteomes" id="UP000095284"/>
    </source>
</evidence>
<organism evidence="1 2">
    <name type="scientific">Bursaphelenchus xylophilus</name>
    <name type="common">Pinewood nematode worm</name>
    <name type="synonym">Aphelenchoides xylophilus</name>
    <dbReference type="NCBI Taxonomy" id="6326"/>
    <lineage>
        <taxon>Eukaryota</taxon>
        <taxon>Metazoa</taxon>
        <taxon>Ecdysozoa</taxon>
        <taxon>Nematoda</taxon>
        <taxon>Chromadorea</taxon>
        <taxon>Rhabditida</taxon>
        <taxon>Tylenchina</taxon>
        <taxon>Tylenchomorpha</taxon>
        <taxon>Aphelenchoidea</taxon>
        <taxon>Aphelenchoididae</taxon>
        <taxon>Bursaphelenchus</taxon>
    </lineage>
</organism>
<dbReference type="Gene3D" id="2.60.120.10">
    <property type="entry name" value="Jelly Rolls"/>
    <property type="match status" value="1"/>
</dbReference>
<dbReference type="WBParaSite" id="BXY_1673700.1">
    <property type="protein sequence ID" value="BXY_1673700.1"/>
    <property type="gene ID" value="BXY_1673700"/>
</dbReference>
<proteinExistence type="predicted"/>
<dbReference type="PANTHER" id="PTHR23418">
    <property type="entry name" value="ACIREDUCTONE DIOXYGENASE"/>
    <property type="match status" value="1"/>
</dbReference>
<sequence length="191" mass="21874">MTRFVEALAPAVYRLDTNRTSVVGEASKPASNMQIWKMESYPVGDRRLPHHVFPPKHLTVDDLRKKAGVTYYKVNLADTQAMKKRLSAVKKENSVNTGDILTIDENVADLAKVMDDLYEEQEVAAPTVCMVVDGEMYMDVEYEDEEWLRLHLEKGDLVVVPKNMLHRYTTTPTNFFRLQRFSPIDPQNIVA</sequence>
<name>A0A1I7SUL5_BURXY</name>
<dbReference type="AlphaFoldDB" id="A0A1I7SUL5"/>
<dbReference type="eggNOG" id="KOG2107">
    <property type="taxonomic scope" value="Eukaryota"/>
</dbReference>
<reference evidence="2" key="1">
    <citation type="submission" date="2016-11" db="UniProtKB">
        <authorList>
            <consortium name="WormBaseParasite"/>
        </authorList>
    </citation>
    <scope>IDENTIFICATION</scope>
</reference>